<dbReference type="Proteomes" id="UP001620626">
    <property type="component" value="Unassembled WGS sequence"/>
</dbReference>
<comment type="caution">
    <text evidence="3">The sequence shown here is derived from an EMBL/GenBank/DDBJ whole genome shotgun (WGS) entry which is preliminary data.</text>
</comment>
<name>A0ABD2LRN9_9BILA</name>
<dbReference type="SUPFAM" id="SSF49899">
    <property type="entry name" value="Concanavalin A-like lectins/glucanases"/>
    <property type="match status" value="1"/>
</dbReference>
<dbReference type="Gene3D" id="2.60.120.920">
    <property type="match status" value="1"/>
</dbReference>
<dbReference type="EMBL" id="JBICBT010000318">
    <property type="protein sequence ID" value="KAL3117552.1"/>
    <property type="molecule type" value="Genomic_DNA"/>
</dbReference>
<feature type="domain" description="B30.2/SPRY" evidence="2">
    <location>
        <begin position="54"/>
        <end position="252"/>
    </location>
</feature>
<accession>A0ABD2LRN9</accession>
<evidence type="ECO:0000256" key="1">
    <source>
        <dbReference type="SAM" id="Coils"/>
    </source>
</evidence>
<evidence type="ECO:0000313" key="4">
    <source>
        <dbReference type="Proteomes" id="UP001620626"/>
    </source>
</evidence>
<dbReference type="AlphaFoldDB" id="A0ABD2LRN9"/>
<evidence type="ECO:0000313" key="3">
    <source>
        <dbReference type="EMBL" id="KAL3117552.1"/>
    </source>
</evidence>
<proteinExistence type="predicted"/>
<feature type="coiled-coil region" evidence="1">
    <location>
        <begin position="7"/>
        <end position="128"/>
    </location>
</feature>
<protein>
    <recommendedName>
        <fullName evidence="2">B30.2/SPRY domain-containing protein</fullName>
    </recommendedName>
</protein>
<organism evidence="3 4">
    <name type="scientific">Heterodera trifolii</name>
    <dbReference type="NCBI Taxonomy" id="157864"/>
    <lineage>
        <taxon>Eukaryota</taxon>
        <taxon>Metazoa</taxon>
        <taxon>Ecdysozoa</taxon>
        <taxon>Nematoda</taxon>
        <taxon>Chromadorea</taxon>
        <taxon>Rhabditida</taxon>
        <taxon>Tylenchina</taxon>
        <taxon>Tylenchomorpha</taxon>
        <taxon>Tylenchoidea</taxon>
        <taxon>Heteroderidae</taxon>
        <taxon>Heteroderinae</taxon>
        <taxon>Heterodera</taxon>
    </lineage>
</organism>
<keyword evidence="1" id="KW-0175">Coiled coil</keyword>
<keyword evidence="4" id="KW-1185">Reference proteome</keyword>
<dbReference type="CDD" id="cd12885">
    <property type="entry name" value="SPRY_RanBP_like"/>
    <property type="match status" value="1"/>
</dbReference>
<sequence>MELVLKITKLELKNKGLQEKLKQQKTNALLAKIEAENGKMKKEIEKMQEKMDEKVEQYTDKLEELQIKQKIFQEDHEKKLMEQIMNLHMKVDKLEMENQKQKVSIDQIEHLQNEQKRKDNAFEKEQKKIRMKMALLNSRQNYWDGYTCHNDLEITGTIVANFGTYAYSNDGSFTIDGKWIDQKLDAFQANDIVGCGINSATRQIFFTKNGWRQGSFYTVDSLPSYVPDELFPFVSLLTIGNEIEANFGPHFKYNLACQSLKRAETMDEGDNNFI</sequence>
<evidence type="ECO:0000259" key="2">
    <source>
        <dbReference type="PROSITE" id="PS50188"/>
    </source>
</evidence>
<dbReference type="InterPro" id="IPR044736">
    <property type="entry name" value="Gid1/RanBPM/SPLA_SPRY"/>
</dbReference>
<dbReference type="Pfam" id="PF00622">
    <property type="entry name" value="SPRY"/>
    <property type="match status" value="1"/>
</dbReference>
<dbReference type="InterPro" id="IPR001870">
    <property type="entry name" value="B30.2/SPRY"/>
</dbReference>
<dbReference type="InterPro" id="IPR013320">
    <property type="entry name" value="ConA-like_dom_sf"/>
</dbReference>
<dbReference type="InterPro" id="IPR043136">
    <property type="entry name" value="B30.2/SPRY_sf"/>
</dbReference>
<dbReference type="PROSITE" id="PS50188">
    <property type="entry name" value="B302_SPRY"/>
    <property type="match status" value="1"/>
</dbReference>
<dbReference type="InterPro" id="IPR003877">
    <property type="entry name" value="SPRY_dom"/>
</dbReference>
<reference evidence="3 4" key="1">
    <citation type="submission" date="2024-10" db="EMBL/GenBank/DDBJ databases">
        <authorList>
            <person name="Kim D."/>
        </authorList>
    </citation>
    <scope>NUCLEOTIDE SEQUENCE [LARGE SCALE GENOMIC DNA]</scope>
    <source>
        <strain evidence="3">BH-2024</strain>
    </source>
</reference>
<gene>
    <name evidence="3" type="ORF">niasHT_004505</name>
</gene>